<dbReference type="AlphaFoldDB" id="A0AA37SC03"/>
<evidence type="ECO:0000256" key="1">
    <source>
        <dbReference type="SAM" id="Phobius"/>
    </source>
</evidence>
<comment type="caution">
    <text evidence="2">The sequence shown here is derived from an EMBL/GenBank/DDBJ whole genome shotgun (WGS) entry which is preliminary data.</text>
</comment>
<sequence>MDSSLELNSYLVLKGLHILGVVLFLGNIIVTAWWKVMADRTRHPGIVAFAQRQVTLTDFIFTATGAGLIIGTGMLQVIQQGIDVQATYWLSWGYGLFIASGIIWAAVLVPLQWKQAKLAKTFGKEQAIPERYWQLNKLWMGFGMLATVLPLLNIYWMVFKPLA</sequence>
<feature type="transmembrane region" description="Helical" evidence="1">
    <location>
        <begin position="12"/>
        <end position="34"/>
    </location>
</feature>
<keyword evidence="3" id="KW-1185">Reference proteome</keyword>
<feature type="transmembrane region" description="Helical" evidence="1">
    <location>
        <begin position="55"/>
        <end position="78"/>
    </location>
</feature>
<dbReference type="Pfam" id="PF10027">
    <property type="entry name" value="DUF2269"/>
    <property type="match status" value="1"/>
</dbReference>
<proteinExistence type="predicted"/>
<feature type="transmembrane region" description="Helical" evidence="1">
    <location>
        <begin position="90"/>
        <end position="111"/>
    </location>
</feature>
<name>A0AA37SC03_9GAMM</name>
<dbReference type="InterPro" id="IPR018729">
    <property type="entry name" value="DUF2269_transmembrane"/>
</dbReference>
<protein>
    <recommendedName>
        <fullName evidence="4">DUF2269 domain-containing protein</fullName>
    </recommendedName>
</protein>
<organism evidence="2 3">
    <name type="scientific">Litoribrevibacter albus</name>
    <dbReference type="NCBI Taxonomy" id="1473156"/>
    <lineage>
        <taxon>Bacteria</taxon>
        <taxon>Pseudomonadati</taxon>
        <taxon>Pseudomonadota</taxon>
        <taxon>Gammaproteobacteria</taxon>
        <taxon>Oceanospirillales</taxon>
        <taxon>Oceanospirillaceae</taxon>
        <taxon>Litoribrevibacter</taxon>
    </lineage>
</organism>
<feature type="transmembrane region" description="Helical" evidence="1">
    <location>
        <begin position="138"/>
        <end position="158"/>
    </location>
</feature>
<keyword evidence="1" id="KW-0472">Membrane</keyword>
<dbReference type="EMBL" id="BSNM01000016">
    <property type="protein sequence ID" value="GLQ32634.1"/>
    <property type="molecule type" value="Genomic_DNA"/>
</dbReference>
<keyword evidence="1" id="KW-1133">Transmembrane helix</keyword>
<evidence type="ECO:0008006" key="4">
    <source>
        <dbReference type="Google" id="ProtNLM"/>
    </source>
</evidence>
<evidence type="ECO:0000313" key="2">
    <source>
        <dbReference type="EMBL" id="GLQ32634.1"/>
    </source>
</evidence>
<reference evidence="2" key="2">
    <citation type="submission" date="2023-01" db="EMBL/GenBank/DDBJ databases">
        <title>Draft genome sequence of Litoribrevibacter albus strain NBRC 110071.</title>
        <authorList>
            <person name="Sun Q."/>
            <person name="Mori K."/>
        </authorList>
    </citation>
    <scope>NUCLEOTIDE SEQUENCE</scope>
    <source>
        <strain evidence="2">NBRC 110071</strain>
    </source>
</reference>
<gene>
    <name evidence="2" type="ORF">GCM10007876_31130</name>
</gene>
<reference evidence="2" key="1">
    <citation type="journal article" date="2014" name="Int. J. Syst. Evol. Microbiol.">
        <title>Complete genome sequence of Corynebacterium casei LMG S-19264T (=DSM 44701T), isolated from a smear-ripened cheese.</title>
        <authorList>
            <consortium name="US DOE Joint Genome Institute (JGI-PGF)"/>
            <person name="Walter F."/>
            <person name="Albersmeier A."/>
            <person name="Kalinowski J."/>
            <person name="Ruckert C."/>
        </authorList>
    </citation>
    <scope>NUCLEOTIDE SEQUENCE</scope>
    <source>
        <strain evidence="2">NBRC 110071</strain>
    </source>
</reference>
<evidence type="ECO:0000313" key="3">
    <source>
        <dbReference type="Proteomes" id="UP001161389"/>
    </source>
</evidence>
<accession>A0AA37SC03</accession>
<dbReference type="Proteomes" id="UP001161389">
    <property type="component" value="Unassembled WGS sequence"/>
</dbReference>
<dbReference type="RefSeq" id="WP_284382687.1">
    <property type="nucleotide sequence ID" value="NZ_BSNM01000016.1"/>
</dbReference>
<keyword evidence="1" id="KW-0812">Transmembrane</keyword>